<dbReference type="EMBL" id="JXTC01000002">
    <property type="protein sequence ID" value="POO03548.1"/>
    <property type="molecule type" value="Genomic_DNA"/>
</dbReference>
<accession>A0A2P5G0G2</accession>
<proteinExistence type="predicted"/>
<keyword evidence="2" id="KW-1185">Reference proteome</keyword>
<organism evidence="1 2">
    <name type="scientific">Trema orientale</name>
    <name type="common">Charcoal tree</name>
    <name type="synonym">Celtis orientalis</name>
    <dbReference type="NCBI Taxonomy" id="63057"/>
    <lineage>
        <taxon>Eukaryota</taxon>
        <taxon>Viridiplantae</taxon>
        <taxon>Streptophyta</taxon>
        <taxon>Embryophyta</taxon>
        <taxon>Tracheophyta</taxon>
        <taxon>Spermatophyta</taxon>
        <taxon>Magnoliopsida</taxon>
        <taxon>eudicotyledons</taxon>
        <taxon>Gunneridae</taxon>
        <taxon>Pentapetalae</taxon>
        <taxon>rosids</taxon>
        <taxon>fabids</taxon>
        <taxon>Rosales</taxon>
        <taxon>Cannabaceae</taxon>
        <taxon>Trema</taxon>
    </lineage>
</organism>
<dbReference type="InParanoid" id="A0A2P5G0G2"/>
<gene>
    <name evidence="1" type="ORF">TorRG33x02_007530</name>
</gene>
<dbReference type="InterPro" id="IPR011990">
    <property type="entry name" value="TPR-like_helical_dom_sf"/>
</dbReference>
<evidence type="ECO:0008006" key="3">
    <source>
        <dbReference type="Google" id="ProtNLM"/>
    </source>
</evidence>
<evidence type="ECO:0000313" key="1">
    <source>
        <dbReference type="EMBL" id="POO03548.1"/>
    </source>
</evidence>
<evidence type="ECO:0000313" key="2">
    <source>
        <dbReference type="Proteomes" id="UP000237000"/>
    </source>
</evidence>
<dbReference type="Proteomes" id="UP000237000">
    <property type="component" value="Unassembled WGS sequence"/>
</dbReference>
<dbReference type="Gene3D" id="1.25.40.10">
    <property type="entry name" value="Tetratricopeptide repeat domain"/>
    <property type="match status" value="1"/>
</dbReference>
<dbReference type="OrthoDB" id="1722910at2759"/>
<reference evidence="2" key="1">
    <citation type="submission" date="2016-06" db="EMBL/GenBank/DDBJ databases">
        <title>Parallel loss of symbiosis genes in relatives of nitrogen-fixing non-legume Parasponia.</title>
        <authorList>
            <person name="Van Velzen R."/>
            <person name="Holmer R."/>
            <person name="Bu F."/>
            <person name="Rutten L."/>
            <person name="Van Zeijl A."/>
            <person name="Liu W."/>
            <person name="Santuari L."/>
            <person name="Cao Q."/>
            <person name="Sharma T."/>
            <person name="Shen D."/>
            <person name="Roswanjaya Y."/>
            <person name="Wardhani T."/>
            <person name="Kalhor M.S."/>
            <person name="Jansen J."/>
            <person name="Van den Hoogen J."/>
            <person name="Gungor B."/>
            <person name="Hartog M."/>
            <person name="Hontelez J."/>
            <person name="Verver J."/>
            <person name="Yang W.-C."/>
            <person name="Schijlen E."/>
            <person name="Repin R."/>
            <person name="Schilthuizen M."/>
            <person name="Schranz E."/>
            <person name="Heidstra R."/>
            <person name="Miyata K."/>
            <person name="Fedorova E."/>
            <person name="Kohlen W."/>
            <person name="Bisseling T."/>
            <person name="Smit S."/>
            <person name="Geurts R."/>
        </authorList>
    </citation>
    <scope>NUCLEOTIDE SEQUENCE [LARGE SCALE GENOMIC DNA]</scope>
    <source>
        <strain evidence="2">cv. RG33-2</strain>
    </source>
</reference>
<protein>
    <recommendedName>
        <fullName evidence="3">Tetratricopeptide-like helical domain containing protein</fullName>
    </recommendedName>
</protein>
<comment type="caution">
    <text evidence="1">The sequence shown here is derived from an EMBL/GenBank/DDBJ whole genome shotgun (WGS) entry which is preliminary data.</text>
</comment>
<sequence>MHHHIIENKFPLTVVLQTSLVDMYAKCGALDEALGVFHGALVLVEDW</sequence>
<dbReference type="AlphaFoldDB" id="A0A2P5G0G2"/>
<name>A0A2P5G0G2_TREOI</name>